<organism evidence="1">
    <name type="scientific">Ranid herpesvirus 4</name>
    <dbReference type="NCBI Taxonomy" id="2849006"/>
    <lineage>
        <taxon>Viruses</taxon>
        <taxon>Duplodnaviria</taxon>
        <taxon>Heunggongvirae</taxon>
        <taxon>Peploviricota</taxon>
        <taxon>Herviviricetes</taxon>
        <taxon>Herpesvirales</taxon>
    </lineage>
</organism>
<evidence type="ECO:0000313" key="1">
    <source>
        <dbReference type="EMBL" id="QWY26456.1"/>
    </source>
</evidence>
<reference evidence="1" key="1">
    <citation type="journal article" date="2021" name="Viruses">
        <title>Discovery and Characterization of Actively Replicating DNA and Retro-Transcribing Viruses in Lower Vertebrate Hosts Based on RNA Sequencing.</title>
        <authorList>
            <person name="Chen X.X."/>
            <person name="Wu W.C."/>
            <person name="Shi M."/>
        </authorList>
    </citation>
    <scope>NUCLEOTIDE SEQUENCE</scope>
    <source>
        <strain evidence="1">Cxx6</strain>
    </source>
</reference>
<protein>
    <submittedName>
        <fullName evidence="1">Uncharacterized protein</fullName>
    </submittedName>
</protein>
<accession>A0A8F3HTI7</accession>
<dbReference type="EMBL" id="MZ244213">
    <property type="protein sequence ID" value="QWY26456.1"/>
    <property type="molecule type" value="Genomic_DNA"/>
</dbReference>
<name>A0A8F3HTI7_9VIRU</name>
<reference evidence="1" key="2">
    <citation type="submission" date="2021-04" db="EMBL/GenBank/DDBJ databases">
        <authorList>
            <person name="Chen X."/>
            <person name="Shi M."/>
            <person name="Wu W."/>
        </authorList>
    </citation>
    <scope>NUCLEOTIDE SEQUENCE</scope>
    <source>
        <strain evidence="1">Cxx6</strain>
    </source>
</reference>
<sequence length="344" mass="40124">MGCLLSWSRIHKADSLSFSAFSALAKAIMSALKGSIKDIVLPKRINFQLADIYSIPFDPEDIDLSKTLFNSGEIEAFVRMAESYTLRNQHQTIHAFWLDYEYGRPVLYYVDTLAGDLIFRTMHYINYNLLNNQTSNKILLGHITKYLQLLTNVPIARFLKYQDFILKGVTSLRNYHKTQSSCDIMLNIARKTMIPEENNKMRTYAVICTEYLQTLLTTLPNFFNMNYYRPDVTNDTHVDLFIYETKINPLVTMNGPPTLFSVTEDNIRGVIESLYKHTFMFYTNEQTYSCMHFESDISVMSDATPEKFNFKYDNIVHQIIQKQRFGRYAYCCTPLFWITFLCGL</sequence>
<proteinExistence type="predicted"/>